<dbReference type="InterPro" id="IPR003522">
    <property type="entry name" value="T3SS_OM_pore_YscC"/>
</dbReference>
<keyword evidence="8 10" id="KW-0472">Membrane</keyword>
<evidence type="ECO:0000256" key="4">
    <source>
        <dbReference type="ARBA" id="ARBA00022729"/>
    </source>
</evidence>
<evidence type="ECO:0000256" key="2">
    <source>
        <dbReference type="ARBA" id="ARBA00007032"/>
    </source>
</evidence>
<proteinExistence type="inferred from homology"/>
<feature type="domain" description="SPI-1 type 3 secretion system secretin N0" evidence="14">
    <location>
        <begin position="36"/>
        <end position="104"/>
    </location>
</feature>
<dbReference type="GO" id="GO:0030257">
    <property type="term" value="C:type III protein secretion system complex"/>
    <property type="evidence" value="ECO:0007669"/>
    <property type="project" value="UniProtKB-UniRule"/>
</dbReference>
<reference evidence="15 16" key="1">
    <citation type="submission" date="2017-02" db="EMBL/GenBank/DDBJ databases">
        <title>Chromobacterium haemolyticum H5244.</title>
        <authorList>
            <person name="Gulvik C.A."/>
        </authorList>
    </citation>
    <scope>NUCLEOTIDE SEQUENCE [LARGE SCALE GENOMIC DNA]</scope>
    <source>
        <strain evidence="15 16">H5244</strain>
    </source>
</reference>
<feature type="domain" description="NolW-like" evidence="13">
    <location>
        <begin position="183"/>
        <end position="311"/>
    </location>
</feature>
<evidence type="ECO:0000256" key="1">
    <source>
        <dbReference type="ARBA" id="ARBA00004442"/>
    </source>
</evidence>
<evidence type="ECO:0000313" key="15">
    <source>
        <dbReference type="EMBL" id="OQS43673.1"/>
    </source>
</evidence>
<feature type="domain" description="Type II/III secretion system secretin-like" evidence="12">
    <location>
        <begin position="368"/>
        <end position="526"/>
    </location>
</feature>
<evidence type="ECO:0000256" key="8">
    <source>
        <dbReference type="ARBA" id="ARBA00023136"/>
    </source>
</evidence>
<dbReference type="PANTHER" id="PTHR30332:SF5">
    <property type="entry name" value="SPI-1 TYPE 3 SECRETION SYSTEM SECRETIN"/>
    <property type="match status" value="1"/>
</dbReference>
<keyword evidence="5 10" id="KW-0653">Protein transport</keyword>
<dbReference type="Pfam" id="PF00263">
    <property type="entry name" value="Secretin"/>
    <property type="match status" value="1"/>
</dbReference>
<organism evidence="15 16">
    <name type="scientific">Chromobacterium haemolyticum</name>
    <dbReference type="NCBI Taxonomy" id="394935"/>
    <lineage>
        <taxon>Bacteria</taxon>
        <taxon>Pseudomonadati</taxon>
        <taxon>Pseudomonadota</taxon>
        <taxon>Betaproteobacteria</taxon>
        <taxon>Neisseriales</taxon>
        <taxon>Chromobacteriaceae</taxon>
        <taxon>Chromobacterium</taxon>
    </lineage>
</organism>
<dbReference type="InterPro" id="IPR004845">
    <property type="entry name" value="T2SS_GspD_CS"/>
</dbReference>
<gene>
    <name evidence="10" type="primary">sctC</name>
    <name evidence="15" type="ORF">B0T45_02885</name>
</gene>
<comment type="function">
    <text evidence="10">Component of the type III secretion system (T3SS), also called injectisome, which is used to inject bacterial effector proteins into eukaryotic host cells. Forms a ring-shaped multimeric structure with an apparent central pore in the outer membrane.</text>
</comment>
<dbReference type="Gene3D" id="3.30.1370.120">
    <property type="match status" value="2"/>
</dbReference>
<evidence type="ECO:0000256" key="11">
    <source>
        <dbReference type="RuleBase" id="RU004004"/>
    </source>
</evidence>
<comment type="caution">
    <text evidence="15">The sequence shown here is derived from an EMBL/GenBank/DDBJ whole genome shotgun (WGS) entry which is preliminary data.</text>
</comment>
<dbReference type="Proteomes" id="UP000192721">
    <property type="component" value="Unassembled WGS sequence"/>
</dbReference>
<evidence type="ECO:0000256" key="6">
    <source>
        <dbReference type="ARBA" id="ARBA00023010"/>
    </source>
</evidence>
<dbReference type="InterPro" id="IPR049034">
    <property type="entry name" value="T3S_SPI-1_N0"/>
</dbReference>
<comment type="similarity">
    <text evidence="2 10">Belongs to the bacterial secretin family. T3SS SctC subfamily.</text>
</comment>
<protein>
    <recommendedName>
        <fullName evidence="10">Type 3 secretion system secretin</fullName>
        <shortName evidence="10">T3SS secretin</shortName>
    </recommendedName>
</protein>
<dbReference type="NCBIfam" id="TIGR02516">
    <property type="entry name" value="type_III_yscC"/>
    <property type="match status" value="1"/>
</dbReference>
<evidence type="ECO:0000256" key="5">
    <source>
        <dbReference type="ARBA" id="ARBA00022927"/>
    </source>
</evidence>
<dbReference type="InterPro" id="IPR004846">
    <property type="entry name" value="T2SS/T3SS_dom"/>
</dbReference>
<accession>A0A1W0D9P5</accession>
<dbReference type="GO" id="GO:0015627">
    <property type="term" value="C:type II protein secretion system complex"/>
    <property type="evidence" value="ECO:0007669"/>
    <property type="project" value="TreeGrafter"/>
</dbReference>
<evidence type="ECO:0000259" key="13">
    <source>
        <dbReference type="Pfam" id="PF03958"/>
    </source>
</evidence>
<keyword evidence="6 10" id="KW-0811">Translocation</keyword>
<feature type="signal peptide" evidence="10">
    <location>
        <begin position="1"/>
        <end position="23"/>
    </location>
</feature>
<dbReference type="InterPro" id="IPR038591">
    <property type="entry name" value="NolW-like_sf"/>
</dbReference>
<name>A0A1W0D9P5_9NEIS</name>
<dbReference type="GO" id="GO:0009279">
    <property type="term" value="C:cell outer membrane"/>
    <property type="evidence" value="ECO:0007669"/>
    <property type="project" value="UniProtKB-SubCell"/>
</dbReference>
<keyword evidence="4 10" id="KW-0732">Signal</keyword>
<dbReference type="PRINTS" id="PR01337">
    <property type="entry name" value="TYPE3OMGPROT"/>
</dbReference>
<dbReference type="PROSITE" id="PS00875">
    <property type="entry name" value="T2SP_D"/>
    <property type="match status" value="1"/>
</dbReference>
<dbReference type="AlphaFoldDB" id="A0A1W0D9P5"/>
<comment type="subcellular location">
    <subcellularLocation>
        <location evidence="1 10 11">Cell outer membrane</location>
    </subcellularLocation>
</comment>
<dbReference type="InterPro" id="IPR050810">
    <property type="entry name" value="Bact_Secretion_Sys_Channel"/>
</dbReference>
<evidence type="ECO:0000256" key="7">
    <source>
        <dbReference type="ARBA" id="ARBA00023026"/>
    </source>
</evidence>
<dbReference type="EMBL" id="MUKV01000002">
    <property type="protein sequence ID" value="OQS43673.1"/>
    <property type="molecule type" value="Genomic_DNA"/>
</dbReference>
<keyword evidence="7" id="KW-0843">Virulence</keyword>
<dbReference type="RefSeq" id="WP_043640872.1">
    <property type="nucleotide sequence ID" value="NZ_MUKV01000002.1"/>
</dbReference>
<keyword evidence="9 10" id="KW-0998">Cell outer membrane</keyword>
<dbReference type="HAMAP" id="MF_02219">
    <property type="entry name" value="Type_III_secretin"/>
    <property type="match status" value="1"/>
</dbReference>
<keyword evidence="3 10" id="KW-0813">Transport</keyword>
<dbReference type="PANTHER" id="PTHR30332">
    <property type="entry name" value="PROBABLE GENERAL SECRETION PATHWAY PROTEIN D"/>
    <property type="match status" value="1"/>
</dbReference>
<dbReference type="InterPro" id="IPR005644">
    <property type="entry name" value="NolW-like"/>
</dbReference>
<dbReference type="Pfam" id="PF03958">
    <property type="entry name" value="Secretin_N"/>
    <property type="match status" value="2"/>
</dbReference>
<feature type="chain" id="PRO_5026408766" description="Type 3 secretion system secretin" evidence="10">
    <location>
        <begin position="24"/>
        <end position="579"/>
    </location>
</feature>
<evidence type="ECO:0000256" key="9">
    <source>
        <dbReference type="ARBA" id="ARBA00023237"/>
    </source>
</evidence>
<evidence type="ECO:0000259" key="12">
    <source>
        <dbReference type="Pfam" id="PF00263"/>
    </source>
</evidence>
<feature type="domain" description="NolW-like" evidence="13">
    <location>
        <begin position="111"/>
        <end position="170"/>
    </location>
</feature>
<evidence type="ECO:0000256" key="3">
    <source>
        <dbReference type="ARBA" id="ARBA00022448"/>
    </source>
</evidence>
<dbReference type="Pfam" id="PF21304">
    <property type="entry name" value="T3S_SPI-1_N0"/>
    <property type="match status" value="1"/>
</dbReference>
<dbReference type="GO" id="GO:0030254">
    <property type="term" value="P:protein secretion by the type III secretion system"/>
    <property type="evidence" value="ECO:0007669"/>
    <property type="project" value="UniProtKB-UniRule"/>
</dbReference>
<evidence type="ECO:0000259" key="14">
    <source>
        <dbReference type="Pfam" id="PF21304"/>
    </source>
</evidence>
<comment type="subunit">
    <text evidence="10">The core secretion machinery of the T3SS is composed of approximately 20 different proteins, including cytoplasmic components, a base, an export apparatus and a needle. This subunit is part of the base, which anchors the injectisome in the bacterial cell envelope. Forms a stable homooligomeric complex.</text>
</comment>
<sequence precursor="true">MNRSFLSAALLAAALLASVPAAAAPEPARAADSAGYVAKKEGLRSFFDAISSRLKKPVIVSKQAARKQISGDFDLANPQALLDKMTQQLGLIWYHDGQAIYVYDASETRNAVVSLRNVSLSAFNDFLRKSGLYDKRYPLRGDNRSGTFYVSGPPVFVDLVVNAAGFMDKQSDGIELGRQKIGVVRLNNTFVSDRSYELRDQKIVIPGMATVIEKLLQGEDKPLQTAGVNPVRPPARGSDIPAMPDFPASGELKAPAYQAGLSLPDALKQDAAAGDIKVIAYPDTNSLLIKGTAEQVRFIENLALALDVAKRHVELSLWIIDLDKGDLDQLGVNWSGSVTVGNKLGVALNPSSSISTLDGTRFIASVMALSQKNKANVVSRPVVLTQENVPAIFDNNRTFYAKLVGERNASLQHVTYGTLVSVLPRFSADGQIEMSLNIEDGREAKTPDYDRDPQDALPEVGRTRISTVARVPQGKSLLIGGYTRDANIEQNNKVPFLGSLPLVGGLFRYRSQNQSNTVRVFLIQPREIDDPLTPDASDLSAAVAKEGGIASDPLQQWVRDYLDREQRAEGAAKGATRGH</sequence>
<dbReference type="Gene3D" id="3.55.50.30">
    <property type="match status" value="1"/>
</dbReference>
<evidence type="ECO:0000313" key="16">
    <source>
        <dbReference type="Proteomes" id="UP000192721"/>
    </source>
</evidence>
<evidence type="ECO:0000256" key="10">
    <source>
        <dbReference type="HAMAP-Rule" id="MF_02219"/>
    </source>
</evidence>